<comment type="caution">
    <text evidence="2">The sequence shown here is derived from an EMBL/GenBank/DDBJ whole genome shotgun (WGS) entry which is preliminary data.</text>
</comment>
<organism evidence="2 3">
    <name type="scientific">Candidatus Sediminicultor quintus</name>
    <dbReference type="NCBI Taxonomy" id="1797291"/>
    <lineage>
        <taxon>Bacteria</taxon>
        <taxon>Pseudomonadati</taxon>
        <taxon>Atribacterota</taxon>
        <taxon>Candidatus Phoenicimicrobiia</taxon>
        <taxon>Candidatus Pheonicimicrobiales</taxon>
        <taxon>Candidatus Phoenicimicrobiaceae</taxon>
        <taxon>Candidatus Sediminicultor</taxon>
    </lineage>
</organism>
<accession>A0A1F5A7D7</accession>
<sequence>MTKEVSIVDLVKVIRSKNAGPFELTFDIIFKDKETYEKVKKAKVITKELIAKLYHISIEKVLYFVEFDPANAIKATIVRPVDSGSIGETDVYGAQQHAPLLGIKIPYEE</sequence>
<dbReference type="Pfam" id="PF14330">
    <property type="entry name" value="DUF4387"/>
    <property type="match status" value="1"/>
</dbReference>
<proteinExistence type="predicted"/>
<evidence type="ECO:0000313" key="2">
    <source>
        <dbReference type="EMBL" id="OGD14485.1"/>
    </source>
</evidence>
<dbReference type="STRING" id="1797291.A2V47_05210"/>
<dbReference type="EMBL" id="MEYH01000083">
    <property type="protein sequence ID" value="OGD14485.1"/>
    <property type="molecule type" value="Genomic_DNA"/>
</dbReference>
<reference evidence="2 3" key="1">
    <citation type="journal article" date="2016" name="Nat. Commun.">
        <title>Thousands of microbial genomes shed light on interconnected biogeochemical processes in an aquifer system.</title>
        <authorList>
            <person name="Anantharaman K."/>
            <person name="Brown C.T."/>
            <person name="Hug L.A."/>
            <person name="Sharon I."/>
            <person name="Castelle C.J."/>
            <person name="Probst A.J."/>
            <person name="Thomas B.C."/>
            <person name="Singh A."/>
            <person name="Wilkins M.J."/>
            <person name="Karaoz U."/>
            <person name="Brodie E.L."/>
            <person name="Williams K.H."/>
            <person name="Hubbard S.S."/>
            <person name="Banfield J.F."/>
        </authorList>
    </citation>
    <scope>NUCLEOTIDE SEQUENCE [LARGE SCALE GENOMIC DNA]</scope>
</reference>
<protein>
    <submittedName>
        <fullName evidence="2">Acyl-CoA synthetase</fullName>
    </submittedName>
</protein>
<dbReference type="AlphaFoldDB" id="A0A1F5A7D7"/>
<gene>
    <name evidence="2" type="ORF">A2V47_05210</name>
</gene>
<evidence type="ECO:0000313" key="3">
    <source>
        <dbReference type="Proteomes" id="UP000177701"/>
    </source>
</evidence>
<evidence type="ECO:0000259" key="1">
    <source>
        <dbReference type="Pfam" id="PF14330"/>
    </source>
</evidence>
<dbReference type="InterPro" id="IPR025496">
    <property type="entry name" value="DUF4387"/>
</dbReference>
<name>A0A1F5A7D7_9BACT</name>
<dbReference type="Proteomes" id="UP000177701">
    <property type="component" value="Unassembled WGS sequence"/>
</dbReference>
<feature type="domain" description="DUF4387" evidence="1">
    <location>
        <begin position="8"/>
        <end position="103"/>
    </location>
</feature>